<sequence length="142" mass="16507">MSGGFALFIVGWIVIMVTLMGIGGFFMFRKFLKRMPKEDGKSAIDWEEYYVEKTIHMWKPEQKVLLEELVSPVPELFRDVAKQKIAGRIGQVAIEKNSSKITEDVIIEGYILATPKRDHKFLIKKLEEKQIDITPYQPLFDR</sequence>
<keyword evidence="1" id="KW-0472">Membrane</keyword>
<protein>
    <submittedName>
        <fullName evidence="2">DUF2621 domain-containing protein</fullName>
    </submittedName>
</protein>
<organism evidence="2 3">
    <name type="scientific">Halobacillus seohaensis</name>
    <dbReference type="NCBI Taxonomy" id="447421"/>
    <lineage>
        <taxon>Bacteria</taxon>
        <taxon>Bacillati</taxon>
        <taxon>Bacillota</taxon>
        <taxon>Bacilli</taxon>
        <taxon>Bacillales</taxon>
        <taxon>Bacillaceae</taxon>
        <taxon>Halobacillus</taxon>
    </lineage>
</organism>
<comment type="caution">
    <text evidence="2">The sequence shown here is derived from an EMBL/GenBank/DDBJ whole genome shotgun (WGS) entry which is preliminary data.</text>
</comment>
<dbReference type="RefSeq" id="WP_204707534.1">
    <property type="nucleotide sequence ID" value="NZ_JBHSZV010000004.1"/>
</dbReference>
<keyword evidence="1" id="KW-0812">Transmembrane</keyword>
<gene>
    <name evidence="2" type="ORF">ACFQIC_00390</name>
</gene>
<accession>A0ABW2EDQ4</accession>
<reference evidence="3" key="1">
    <citation type="journal article" date="2019" name="Int. J. Syst. Evol. Microbiol.">
        <title>The Global Catalogue of Microorganisms (GCM) 10K type strain sequencing project: providing services to taxonomists for standard genome sequencing and annotation.</title>
        <authorList>
            <consortium name="The Broad Institute Genomics Platform"/>
            <consortium name="The Broad Institute Genome Sequencing Center for Infectious Disease"/>
            <person name="Wu L."/>
            <person name="Ma J."/>
        </authorList>
    </citation>
    <scope>NUCLEOTIDE SEQUENCE [LARGE SCALE GENOMIC DNA]</scope>
    <source>
        <strain evidence="3">CGMCC 4.1621</strain>
    </source>
</reference>
<evidence type="ECO:0000313" key="3">
    <source>
        <dbReference type="Proteomes" id="UP001596410"/>
    </source>
</evidence>
<dbReference type="Proteomes" id="UP001596410">
    <property type="component" value="Unassembled WGS sequence"/>
</dbReference>
<feature type="transmembrane region" description="Helical" evidence="1">
    <location>
        <begin position="6"/>
        <end position="28"/>
    </location>
</feature>
<dbReference type="Pfam" id="PF11084">
    <property type="entry name" value="DUF2621"/>
    <property type="match status" value="1"/>
</dbReference>
<dbReference type="InterPro" id="IPR020203">
    <property type="entry name" value="YneK"/>
</dbReference>
<name>A0ABW2EDQ4_9BACI</name>
<evidence type="ECO:0000313" key="2">
    <source>
        <dbReference type="EMBL" id="MFC7060327.1"/>
    </source>
</evidence>
<keyword evidence="3" id="KW-1185">Reference proteome</keyword>
<evidence type="ECO:0000256" key="1">
    <source>
        <dbReference type="SAM" id="Phobius"/>
    </source>
</evidence>
<keyword evidence="1" id="KW-1133">Transmembrane helix</keyword>
<proteinExistence type="predicted"/>
<dbReference type="EMBL" id="JBHSZV010000004">
    <property type="protein sequence ID" value="MFC7060327.1"/>
    <property type="molecule type" value="Genomic_DNA"/>
</dbReference>